<reference evidence="2 3" key="1">
    <citation type="submission" date="2015-04" db="EMBL/GenBank/DDBJ databases">
        <authorList>
            <person name="Syromyatnikov M.Y."/>
            <person name="Popov V.N."/>
        </authorList>
    </citation>
    <scope>NUCLEOTIDE SEQUENCE [LARGE SCALE GENOMIC DNA]</scope>
</reference>
<evidence type="ECO:0000256" key="1">
    <source>
        <dbReference type="SAM" id="MobiDB-lite"/>
    </source>
</evidence>
<sequence>MDEIPKRLEEARKTLVISKKLVIKSFWHISGQLNSRQEFGASKLTPKDNLEQRQTKTLS</sequence>
<name>A0A1J1HQF8_9DIPT</name>
<proteinExistence type="predicted"/>
<dbReference type="Proteomes" id="UP000183832">
    <property type="component" value="Unassembled WGS sequence"/>
</dbReference>
<feature type="region of interest" description="Disordered" evidence="1">
    <location>
        <begin position="38"/>
        <end position="59"/>
    </location>
</feature>
<accession>A0A1J1HQF8</accession>
<keyword evidence="3" id="KW-1185">Reference proteome</keyword>
<organism evidence="2 3">
    <name type="scientific">Clunio marinus</name>
    <dbReference type="NCBI Taxonomy" id="568069"/>
    <lineage>
        <taxon>Eukaryota</taxon>
        <taxon>Metazoa</taxon>
        <taxon>Ecdysozoa</taxon>
        <taxon>Arthropoda</taxon>
        <taxon>Hexapoda</taxon>
        <taxon>Insecta</taxon>
        <taxon>Pterygota</taxon>
        <taxon>Neoptera</taxon>
        <taxon>Endopterygota</taxon>
        <taxon>Diptera</taxon>
        <taxon>Nematocera</taxon>
        <taxon>Chironomoidea</taxon>
        <taxon>Chironomidae</taxon>
        <taxon>Clunio</taxon>
    </lineage>
</organism>
<evidence type="ECO:0000313" key="2">
    <source>
        <dbReference type="EMBL" id="CRK90277.1"/>
    </source>
</evidence>
<gene>
    <name evidence="2" type="ORF">CLUMA_CG004107</name>
</gene>
<protein>
    <submittedName>
        <fullName evidence="2">CLUMA_CG004107, isoform A</fullName>
    </submittedName>
</protein>
<dbReference type="AlphaFoldDB" id="A0A1J1HQF8"/>
<evidence type="ECO:0000313" key="3">
    <source>
        <dbReference type="Proteomes" id="UP000183832"/>
    </source>
</evidence>
<dbReference type="EMBL" id="CVRI01000018">
    <property type="protein sequence ID" value="CRK90277.1"/>
    <property type="molecule type" value="Genomic_DNA"/>
</dbReference>
<feature type="compositionally biased region" description="Basic and acidic residues" evidence="1">
    <location>
        <begin position="45"/>
        <end position="59"/>
    </location>
</feature>